<accession>M2TZ87</accession>
<name>M2TZ87_COCH5</name>
<dbReference type="GO" id="GO:0004553">
    <property type="term" value="F:hydrolase activity, hydrolyzing O-glycosyl compounds"/>
    <property type="evidence" value="ECO:0007669"/>
    <property type="project" value="InterPro"/>
</dbReference>
<protein>
    <recommendedName>
        <fullName evidence="7">Glycoside hydrolase family 43 protein</fullName>
    </recommendedName>
</protein>
<dbReference type="AlphaFoldDB" id="M2TZ87"/>
<comment type="similarity">
    <text evidence="1 4">Belongs to the glycosyl hydrolase 43 family.</text>
</comment>
<dbReference type="Pfam" id="PF04616">
    <property type="entry name" value="Glyco_hydro_43"/>
    <property type="match status" value="1"/>
</dbReference>
<gene>
    <name evidence="5" type="ORF">COCHEDRAFT_1185680</name>
</gene>
<evidence type="ECO:0000256" key="1">
    <source>
        <dbReference type="ARBA" id="ARBA00009865"/>
    </source>
</evidence>
<dbReference type="OMA" id="ATNGCYG"/>
<evidence type="ECO:0000256" key="2">
    <source>
        <dbReference type="ARBA" id="ARBA00022801"/>
    </source>
</evidence>
<evidence type="ECO:0000256" key="3">
    <source>
        <dbReference type="ARBA" id="ARBA00023295"/>
    </source>
</evidence>
<keyword evidence="2 4" id="KW-0378">Hydrolase</keyword>
<dbReference type="InterPro" id="IPR006710">
    <property type="entry name" value="Glyco_hydro_43"/>
</dbReference>
<dbReference type="Gene3D" id="2.115.10.20">
    <property type="entry name" value="Glycosyl hydrolase domain, family 43"/>
    <property type="match status" value="1"/>
</dbReference>
<organism evidence="5 6">
    <name type="scientific">Cochliobolus heterostrophus (strain C5 / ATCC 48332 / race O)</name>
    <name type="common">Southern corn leaf blight fungus</name>
    <name type="synonym">Bipolaris maydis</name>
    <dbReference type="NCBI Taxonomy" id="701091"/>
    <lineage>
        <taxon>Eukaryota</taxon>
        <taxon>Fungi</taxon>
        <taxon>Dikarya</taxon>
        <taxon>Ascomycota</taxon>
        <taxon>Pezizomycotina</taxon>
        <taxon>Dothideomycetes</taxon>
        <taxon>Pleosporomycetidae</taxon>
        <taxon>Pleosporales</taxon>
        <taxon>Pleosporineae</taxon>
        <taxon>Pleosporaceae</taxon>
        <taxon>Bipolaris</taxon>
    </lineage>
</organism>
<reference evidence="6" key="2">
    <citation type="journal article" date="2013" name="PLoS Genet.">
        <title>Comparative genome structure, secondary metabolite, and effector coding capacity across Cochliobolus pathogens.</title>
        <authorList>
            <person name="Condon B.J."/>
            <person name="Leng Y."/>
            <person name="Wu D."/>
            <person name="Bushley K.E."/>
            <person name="Ohm R.A."/>
            <person name="Otillar R."/>
            <person name="Martin J."/>
            <person name="Schackwitz W."/>
            <person name="Grimwood J."/>
            <person name="MohdZainudin N."/>
            <person name="Xue C."/>
            <person name="Wang R."/>
            <person name="Manning V.A."/>
            <person name="Dhillon B."/>
            <person name="Tu Z.J."/>
            <person name="Steffenson B.J."/>
            <person name="Salamov A."/>
            <person name="Sun H."/>
            <person name="Lowry S."/>
            <person name="LaButti K."/>
            <person name="Han J."/>
            <person name="Copeland A."/>
            <person name="Lindquist E."/>
            <person name="Barry K."/>
            <person name="Schmutz J."/>
            <person name="Baker S.E."/>
            <person name="Ciuffetti L.M."/>
            <person name="Grigoriev I.V."/>
            <person name="Zhong S."/>
            <person name="Turgeon B.G."/>
        </authorList>
    </citation>
    <scope>NUCLEOTIDE SEQUENCE [LARGE SCALE GENOMIC DNA]</scope>
    <source>
        <strain evidence="6">C5 / ATCC 48332 / race O</strain>
    </source>
</reference>
<evidence type="ECO:0000256" key="4">
    <source>
        <dbReference type="RuleBase" id="RU361187"/>
    </source>
</evidence>
<evidence type="ECO:0000313" key="5">
    <source>
        <dbReference type="EMBL" id="EMD87161.1"/>
    </source>
</evidence>
<dbReference type="InterPro" id="IPR023296">
    <property type="entry name" value="Glyco_hydro_beta-prop_sf"/>
</dbReference>
<evidence type="ECO:0000313" key="6">
    <source>
        <dbReference type="Proteomes" id="UP000016936"/>
    </source>
</evidence>
<dbReference type="GO" id="GO:0005975">
    <property type="term" value="P:carbohydrate metabolic process"/>
    <property type="evidence" value="ECO:0007669"/>
    <property type="project" value="InterPro"/>
</dbReference>
<keyword evidence="3 4" id="KW-0326">Glycosidase</keyword>
<dbReference type="eggNOG" id="ENOG502SMMT">
    <property type="taxonomic scope" value="Eukaryota"/>
</dbReference>
<proteinExistence type="inferred from homology"/>
<reference evidence="5 6" key="1">
    <citation type="journal article" date="2012" name="PLoS Pathog.">
        <title>Diverse lifestyles and strategies of plant pathogenesis encoded in the genomes of eighteen Dothideomycetes fungi.</title>
        <authorList>
            <person name="Ohm R.A."/>
            <person name="Feau N."/>
            <person name="Henrissat B."/>
            <person name="Schoch C.L."/>
            <person name="Horwitz B.A."/>
            <person name="Barry K.W."/>
            <person name="Condon B.J."/>
            <person name="Copeland A.C."/>
            <person name="Dhillon B."/>
            <person name="Glaser F."/>
            <person name="Hesse C.N."/>
            <person name="Kosti I."/>
            <person name="LaButti K."/>
            <person name="Lindquist E.A."/>
            <person name="Lucas S."/>
            <person name="Salamov A.A."/>
            <person name="Bradshaw R.E."/>
            <person name="Ciuffetti L."/>
            <person name="Hamelin R.C."/>
            <person name="Kema G.H.J."/>
            <person name="Lawrence C."/>
            <person name="Scott J.A."/>
            <person name="Spatafora J.W."/>
            <person name="Turgeon B.G."/>
            <person name="de Wit P.J.G.M."/>
            <person name="Zhong S."/>
            <person name="Goodwin S.B."/>
            <person name="Grigoriev I.V."/>
        </authorList>
    </citation>
    <scope>NUCLEOTIDE SEQUENCE [LARGE SCALE GENOMIC DNA]</scope>
    <source>
        <strain evidence="6">C5 / ATCC 48332 / race O</strain>
    </source>
</reference>
<keyword evidence="6" id="KW-1185">Reference proteome</keyword>
<dbReference type="EMBL" id="KB445583">
    <property type="protein sequence ID" value="EMD87161.1"/>
    <property type="molecule type" value="Genomic_DNA"/>
</dbReference>
<evidence type="ECO:0008006" key="7">
    <source>
        <dbReference type="Google" id="ProtNLM"/>
    </source>
</evidence>
<dbReference type="SUPFAM" id="SSF75005">
    <property type="entry name" value="Arabinanase/levansucrase/invertase"/>
    <property type="match status" value="1"/>
</dbReference>
<dbReference type="STRING" id="701091.M2TZ87"/>
<sequence length="561" mass="61332">MTKASVLLHEREGKSAADNQSQPTATIYNFAPKDIIGQYDGLEPHPYAPLRYGKPVRKLDKNGNAVVEHAASLNYFNGTYYMYSESWACGRITFFSGSQSFGMPAFPSYNTSDTGSGRCGLPIYSSPNLVDWELAGFFTVNRPEEIPQTSFGPNKMKARFLPNLNKYIVWFNAGNGRTFNLQRTGSFYYAIADTPYGPWSEPQLINGDHLAHDYDIADGPDGSVYVVTDVYSGYDDQNAVPLWDVYVQKINEDMTGTVGTNNTTSLIMNKAHWEGIGFFYNLGWWYITGGPTCANCEVPIWYAKSRDPFGPYYTASGRKVSEVREGTVLSENGCGAQNKGANVLPTANGGQVVLTGAWGYRTDPQDFSLEGHVSHGSNAQAISSTYWFPQNFDNDGNLQPFTCAAEVVIPLADPDSMSVTQRGPYQPDCRINFRGGLRQTLSSGLGGAILNLTLFQLTWNLGPVSQAGNVMNGPLNITLSYTNGNYQSVLLDPKSSISWDSEVVSLRLNGSLSSITMTSNATNGCFGTMAQPKSNIGSDYEYFTDLGVETSVNGQIVMNIA</sequence>
<dbReference type="Proteomes" id="UP000016936">
    <property type="component" value="Unassembled WGS sequence"/>
</dbReference>
<dbReference type="HOGENOM" id="CLU_485710_0_0_1"/>